<dbReference type="RefSeq" id="WP_068352382.1">
    <property type="nucleotide sequence ID" value="NZ_CP016033.1"/>
</dbReference>
<evidence type="ECO:0000313" key="2">
    <source>
        <dbReference type="EMBL" id="ANK13652.1"/>
    </source>
</evidence>
<name>A0A192D707_9SPHN</name>
<dbReference type="EMBL" id="CP016033">
    <property type="protein sequence ID" value="ANK13652.1"/>
    <property type="molecule type" value="Genomic_DNA"/>
</dbReference>
<keyword evidence="1" id="KW-0472">Membrane</keyword>
<evidence type="ECO:0000313" key="3">
    <source>
        <dbReference type="Proteomes" id="UP000078263"/>
    </source>
</evidence>
<proteinExistence type="predicted"/>
<feature type="transmembrane region" description="Helical" evidence="1">
    <location>
        <begin position="7"/>
        <end position="27"/>
    </location>
</feature>
<dbReference type="KEGG" id="pns:A9D12_12660"/>
<keyword evidence="1" id="KW-0812">Transmembrane</keyword>
<keyword evidence="1" id="KW-1133">Transmembrane helix</keyword>
<dbReference type="AlphaFoldDB" id="A0A192D707"/>
<keyword evidence="3" id="KW-1185">Reference proteome</keyword>
<reference evidence="2 3" key="1">
    <citation type="submission" date="2016-05" db="EMBL/GenBank/DDBJ databases">
        <title>Compelete Genome Sequence of Bacteriochlorophyll-Synthesizing Bacterium Porphyrobacter neustonensis DSM 9434.</title>
        <authorList>
            <person name="Shi X.-L."/>
            <person name="Wu Y.-H."/>
            <person name="Cheng H."/>
            <person name="Xu L."/>
            <person name="Zhang X.-Q."/>
            <person name="Wang C.-S."/>
            <person name="Xu X.-W."/>
        </authorList>
    </citation>
    <scope>NUCLEOTIDE SEQUENCE [LARGE SCALE GENOMIC DNA]</scope>
    <source>
        <strain evidence="2 3">DSM 9434</strain>
    </source>
</reference>
<dbReference type="STRING" id="1112.A9D12_12660"/>
<dbReference type="Proteomes" id="UP000078263">
    <property type="component" value="Chromosome"/>
</dbReference>
<sequence>MIEMTRFDFALLSLAILLLGISFGLLIAGHDQFMPSLLGSLVLSAWFELRGNKHRRENSNG</sequence>
<organism evidence="2 3">
    <name type="scientific">Erythrobacter neustonensis</name>
    <dbReference type="NCBI Taxonomy" id="1112"/>
    <lineage>
        <taxon>Bacteria</taxon>
        <taxon>Pseudomonadati</taxon>
        <taxon>Pseudomonadota</taxon>
        <taxon>Alphaproteobacteria</taxon>
        <taxon>Sphingomonadales</taxon>
        <taxon>Erythrobacteraceae</taxon>
        <taxon>Erythrobacter/Porphyrobacter group</taxon>
        <taxon>Erythrobacter</taxon>
    </lineage>
</organism>
<evidence type="ECO:0000256" key="1">
    <source>
        <dbReference type="SAM" id="Phobius"/>
    </source>
</evidence>
<accession>A0A192D707</accession>
<gene>
    <name evidence="2" type="ORF">A9D12_12660</name>
</gene>
<protein>
    <submittedName>
        <fullName evidence="2">Uncharacterized protein</fullName>
    </submittedName>
</protein>